<evidence type="ECO:0000313" key="3">
    <source>
        <dbReference type="EMBL" id="QMS97491.1"/>
    </source>
</evidence>
<keyword evidence="5" id="KW-1185">Reference proteome</keyword>
<keyword evidence="1" id="KW-0812">Transmembrane</keyword>
<evidence type="ECO:0000313" key="2">
    <source>
        <dbReference type="EMBL" id="MBA5247180.1"/>
    </source>
</evidence>
<dbReference type="Proteomes" id="UP000539710">
    <property type="component" value="Unassembled WGS sequence"/>
</dbReference>
<dbReference type="AlphaFoldDB" id="A0A7D7QXD3"/>
<reference evidence="2" key="3">
    <citation type="submission" date="2020-07" db="EMBL/GenBank/DDBJ databases">
        <authorList>
            <person name="Yang C."/>
        </authorList>
    </citation>
    <scope>NUCLEOTIDE SEQUENCE</scope>
    <source>
        <strain evidence="2">Cx-624</strain>
    </source>
</reference>
<dbReference type="KEGG" id="cbau:H1R16_07070"/>
<protein>
    <submittedName>
        <fullName evidence="3">Uncharacterized protein</fullName>
    </submittedName>
</protein>
<dbReference type="RefSeq" id="WP_181887273.1">
    <property type="nucleotide sequence ID" value="NZ_CP059472.1"/>
</dbReference>
<sequence>MKQIVRMILLGAVTVLTGAGIMVRGTEESGFMYNTIMAVGMLIMAYAFFLLYGFRRRKA</sequence>
<keyword evidence="1" id="KW-0472">Membrane</keyword>
<dbReference type="EMBL" id="CP059472">
    <property type="protein sequence ID" value="QMS97491.1"/>
    <property type="molecule type" value="Genomic_DNA"/>
</dbReference>
<keyword evidence="1" id="KW-1133">Transmembrane helix</keyword>
<gene>
    <name evidence="3" type="ORF">H1R16_07070</name>
    <name evidence="2" type="ORF">H2507_08370</name>
</gene>
<name>A0A7D7QXD3_9FLAO</name>
<dbReference type="Proteomes" id="UP000515349">
    <property type="component" value="Chromosome"/>
</dbReference>
<reference evidence="5" key="2">
    <citation type="submission" date="2020-07" db="EMBL/GenBank/DDBJ databases">
        <title>Flavobacterium sp. xlx-214.</title>
        <authorList>
            <person name="Yang C."/>
        </authorList>
    </citation>
    <scope>NUCLEOTIDE SEQUENCE [LARGE SCALE GENOMIC DNA]</scope>
    <source>
        <strain evidence="5">CX-624</strain>
    </source>
</reference>
<feature type="transmembrane region" description="Helical" evidence="1">
    <location>
        <begin position="31"/>
        <end position="54"/>
    </location>
</feature>
<proteinExistence type="predicted"/>
<evidence type="ECO:0000256" key="1">
    <source>
        <dbReference type="SAM" id="Phobius"/>
    </source>
</evidence>
<feature type="transmembrane region" description="Helical" evidence="1">
    <location>
        <begin position="7"/>
        <end position="25"/>
    </location>
</feature>
<dbReference type="EMBL" id="JACEUX010000002">
    <property type="protein sequence ID" value="MBA5247180.1"/>
    <property type="molecule type" value="Genomic_DNA"/>
</dbReference>
<accession>A0A7D7QXD3</accession>
<organism evidence="3 4">
    <name type="scientific">Marnyiella aurantia</name>
    <dbReference type="NCBI Taxonomy" id="2758037"/>
    <lineage>
        <taxon>Bacteria</taxon>
        <taxon>Pseudomonadati</taxon>
        <taxon>Bacteroidota</taxon>
        <taxon>Flavobacteriia</taxon>
        <taxon>Flavobacteriales</taxon>
        <taxon>Weeksellaceae</taxon>
        <taxon>Marnyiella</taxon>
    </lineage>
</organism>
<evidence type="ECO:0000313" key="4">
    <source>
        <dbReference type="Proteomes" id="UP000515349"/>
    </source>
</evidence>
<evidence type="ECO:0000313" key="5">
    <source>
        <dbReference type="Proteomes" id="UP000539710"/>
    </source>
</evidence>
<reference evidence="3 4" key="1">
    <citation type="submission" date="2020-07" db="EMBL/GenBank/DDBJ databases">
        <title>Chryseobacterium sp.cx-624.</title>
        <authorList>
            <person name="Yang C."/>
        </authorList>
    </citation>
    <scope>NUCLEOTIDE SEQUENCE [LARGE SCALE GENOMIC DNA]</scope>
    <source>
        <strain evidence="3">Cx-624</strain>
        <strain evidence="4">cx-624</strain>
    </source>
</reference>